<evidence type="ECO:0000313" key="3">
    <source>
        <dbReference type="Proteomes" id="UP000186817"/>
    </source>
</evidence>
<proteinExistence type="predicted"/>
<feature type="region of interest" description="Disordered" evidence="1">
    <location>
        <begin position="154"/>
        <end position="174"/>
    </location>
</feature>
<name>A0A1Q9BYT9_SYMMI</name>
<feature type="compositionally biased region" description="Acidic residues" evidence="1">
    <location>
        <begin position="32"/>
        <end position="56"/>
    </location>
</feature>
<feature type="region of interest" description="Disordered" evidence="1">
    <location>
        <begin position="1"/>
        <end position="101"/>
    </location>
</feature>
<accession>A0A1Q9BYT9</accession>
<protein>
    <submittedName>
        <fullName evidence="2">Uncharacterized protein</fullName>
    </submittedName>
</protein>
<dbReference type="EMBL" id="LSRX01002249">
    <property type="protein sequence ID" value="OLP75835.1"/>
    <property type="molecule type" value="Genomic_DNA"/>
</dbReference>
<comment type="caution">
    <text evidence="2">The sequence shown here is derived from an EMBL/GenBank/DDBJ whole genome shotgun (WGS) entry which is preliminary data.</text>
</comment>
<reference evidence="2 3" key="1">
    <citation type="submission" date="2016-02" db="EMBL/GenBank/DDBJ databases">
        <title>Genome analysis of coral dinoflagellate symbionts highlights evolutionary adaptations to a symbiotic lifestyle.</title>
        <authorList>
            <person name="Aranda M."/>
            <person name="Li Y."/>
            <person name="Liew Y.J."/>
            <person name="Baumgarten S."/>
            <person name="Simakov O."/>
            <person name="Wilson M."/>
            <person name="Piel J."/>
            <person name="Ashoor H."/>
            <person name="Bougouffa S."/>
            <person name="Bajic V.B."/>
            <person name="Ryu T."/>
            <person name="Ravasi T."/>
            <person name="Bayer T."/>
            <person name="Micklem G."/>
            <person name="Kim H."/>
            <person name="Bhak J."/>
            <person name="Lajeunesse T.C."/>
            <person name="Voolstra C.R."/>
        </authorList>
    </citation>
    <scope>NUCLEOTIDE SEQUENCE [LARGE SCALE GENOMIC DNA]</scope>
    <source>
        <strain evidence="2 3">CCMP2467</strain>
    </source>
</reference>
<dbReference type="Proteomes" id="UP000186817">
    <property type="component" value="Unassembled WGS sequence"/>
</dbReference>
<evidence type="ECO:0000313" key="2">
    <source>
        <dbReference type="EMBL" id="OLP75835.1"/>
    </source>
</evidence>
<dbReference type="AlphaFoldDB" id="A0A1Q9BYT9"/>
<feature type="compositionally biased region" description="Basic and acidic residues" evidence="1">
    <location>
        <begin position="57"/>
        <end position="68"/>
    </location>
</feature>
<keyword evidence="3" id="KW-1185">Reference proteome</keyword>
<gene>
    <name evidence="2" type="ORF">AK812_SmicGene44308</name>
</gene>
<dbReference type="OrthoDB" id="434399at2759"/>
<organism evidence="2 3">
    <name type="scientific">Symbiodinium microadriaticum</name>
    <name type="common">Dinoflagellate</name>
    <name type="synonym">Zooxanthella microadriatica</name>
    <dbReference type="NCBI Taxonomy" id="2951"/>
    <lineage>
        <taxon>Eukaryota</taxon>
        <taxon>Sar</taxon>
        <taxon>Alveolata</taxon>
        <taxon>Dinophyceae</taxon>
        <taxon>Suessiales</taxon>
        <taxon>Symbiodiniaceae</taxon>
        <taxon>Symbiodinium</taxon>
    </lineage>
</organism>
<evidence type="ECO:0000256" key="1">
    <source>
        <dbReference type="SAM" id="MobiDB-lite"/>
    </source>
</evidence>
<sequence>MAPKQSKMVSEESSASSSAYPATTITPLVAFDDVEPSSESEDTGSESENEEEDEDETRSKDGENDRNDGPSGDGADGEGQGEDAVLSQTAEGSSDEPLTVVSKEVLEKHINTLIQNAKKKEDYEEVQKELTVLTKTAYDAMMKTKATIKAIEKEEKKKLSKEKKDADRKKASEEHRELLAKPVNVNVTIGSEVFVITLTNEDTVGELRKRVIKVLKDMNRKTNVKGKISTLA</sequence>